<evidence type="ECO:0000313" key="5">
    <source>
        <dbReference type="Proteomes" id="UP000658127"/>
    </source>
</evidence>
<reference evidence="5" key="1">
    <citation type="journal article" date="2019" name="Int. J. Syst. Evol. Microbiol.">
        <title>The Global Catalogue of Microorganisms (GCM) 10K type strain sequencing project: providing services to taxonomists for standard genome sequencing and annotation.</title>
        <authorList>
            <consortium name="The Broad Institute Genomics Platform"/>
            <consortium name="The Broad Institute Genome Sequencing Center for Infectious Disease"/>
            <person name="Wu L."/>
            <person name="Ma J."/>
        </authorList>
    </citation>
    <scope>NUCLEOTIDE SEQUENCE [LARGE SCALE GENOMIC DNA]</scope>
    <source>
        <strain evidence="5">CGMCC 4.7329</strain>
    </source>
</reference>
<accession>A0ABQ2K7L1</accession>
<dbReference type="Proteomes" id="UP000658127">
    <property type="component" value="Unassembled WGS sequence"/>
</dbReference>
<comment type="caution">
    <text evidence="4">The sequence shown here is derived from an EMBL/GenBank/DDBJ whole genome shotgun (WGS) entry which is preliminary data.</text>
</comment>
<organism evidence="4 5">
    <name type="scientific">Nocardia rhizosphaerihabitans</name>
    <dbReference type="NCBI Taxonomy" id="1691570"/>
    <lineage>
        <taxon>Bacteria</taxon>
        <taxon>Bacillati</taxon>
        <taxon>Actinomycetota</taxon>
        <taxon>Actinomycetes</taxon>
        <taxon>Mycobacteriales</taxon>
        <taxon>Nocardiaceae</taxon>
        <taxon>Nocardia</taxon>
    </lineage>
</organism>
<comment type="similarity">
    <text evidence="1">Belongs to the protein-tyrosine phosphatase family.</text>
</comment>
<proteinExistence type="inferred from homology"/>
<dbReference type="SUPFAM" id="SSF52799">
    <property type="entry name" value="(Phosphotyrosine protein) phosphatases II"/>
    <property type="match status" value="1"/>
</dbReference>
<dbReference type="RefSeq" id="WP_189023920.1">
    <property type="nucleotide sequence ID" value="NZ_BMNE01000001.1"/>
</dbReference>
<name>A0ABQ2K7L1_9NOCA</name>
<keyword evidence="2" id="KW-0732">Signal</keyword>
<dbReference type="Pfam" id="PF13350">
    <property type="entry name" value="Y_phosphatase3"/>
    <property type="match status" value="1"/>
</dbReference>
<feature type="domain" description="Tyrosine specific protein phosphatases" evidence="3">
    <location>
        <begin position="155"/>
        <end position="197"/>
    </location>
</feature>
<evidence type="ECO:0000256" key="1">
    <source>
        <dbReference type="ARBA" id="ARBA00009580"/>
    </source>
</evidence>
<dbReference type="PROSITE" id="PS50056">
    <property type="entry name" value="TYR_PHOSPHATASE_2"/>
    <property type="match status" value="1"/>
</dbReference>
<evidence type="ECO:0000259" key="3">
    <source>
        <dbReference type="PROSITE" id="PS50056"/>
    </source>
</evidence>
<gene>
    <name evidence="4" type="ORF">GCM10011610_08400</name>
</gene>
<evidence type="ECO:0000313" key="4">
    <source>
        <dbReference type="EMBL" id="GGN69798.1"/>
    </source>
</evidence>
<evidence type="ECO:0000256" key="2">
    <source>
        <dbReference type="SAM" id="SignalP"/>
    </source>
</evidence>
<dbReference type="InterPro" id="IPR000387">
    <property type="entry name" value="Tyr_Pase_dom"/>
</dbReference>
<feature type="chain" id="PRO_5046968288" description="Tyrosine specific protein phosphatases domain-containing protein" evidence="2">
    <location>
        <begin position="31"/>
        <end position="266"/>
    </location>
</feature>
<dbReference type="InterPro" id="IPR029021">
    <property type="entry name" value="Prot-tyrosine_phosphatase-like"/>
</dbReference>
<sequence length="266" mass="27277">MTRSRAARASLAAATGVAVLLGPVVGQAVAAPAPSSDTGTVDRLIGLSGVQNARDAGGYRTTDGRWVRTGLVFRSGALDKATPDDLARLSALGVRVVDDLRTGYERDLAADRLPAGATGNAYDVIGQAPPLVLAGALFGGEGMYRAFITAPGANQAFAAVLRDIIAADGAGVLYHCSAGKDRTGWTSAVLLTLLGVDRDTVTADYLASNTYRNASPADPLNGVQQSWLDAAFDQATQSYGSFGSYVRDGLGLTGAEVAALRSALLS</sequence>
<keyword evidence="5" id="KW-1185">Reference proteome</keyword>
<dbReference type="InterPro" id="IPR026893">
    <property type="entry name" value="Tyr/Ser_Pase_IphP-type"/>
</dbReference>
<protein>
    <recommendedName>
        <fullName evidence="3">Tyrosine specific protein phosphatases domain-containing protein</fullName>
    </recommendedName>
</protein>
<dbReference type="PANTHER" id="PTHR31126">
    <property type="entry name" value="TYROSINE-PROTEIN PHOSPHATASE"/>
    <property type="match status" value="1"/>
</dbReference>
<dbReference type="PANTHER" id="PTHR31126:SF1">
    <property type="entry name" value="TYROSINE SPECIFIC PROTEIN PHOSPHATASES DOMAIN-CONTAINING PROTEIN"/>
    <property type="match status" value="1"/>
</dbReference>
<feature type="signal peptide" evidence="2">
    <location>
        <begin position="1"/>
        <end position="30"/>
    </location>
</feature>
<dbReference type="Gene3D" id="3.90.190.10">
    <property type="entry name" value="Protein tyrosine phosphatase superfamily"/>
    <property type="match status" value="1"/>
</dbReference>
<dbReference type="EMBL" id="BMNE01000001">
    <property type="protein sequence ID" value="GGN69798.1"/>
    <property type="molecule type" value="Genomic_DNA"/>
</dbReference>